<dbReference type="NCBIfam" id="TIGR00500">
    <property type="entry name" value="met_pdase_I"/>
    <property type="match status" value="1"/>
</dbReference>
<dbReference type="GO" id="GO:0006508">
    <property type="term" value="P:proteolysis"/>
    <property type="evidence" value="ECO:0007669"/>
    <property type="project" value="UniProtKB-KW"/>
</dbReference>
<organism evidence="9 10">
    <name type="scientific">Rubritalea profundi</name>
    <dbReference type="NCBI Taxonomy" id="1658618"/>
    <lineage>
        <taxon>Bacteria</taxon>
        <taxon>Pseudomonadati</taxon>
        <taxon>Verrucomicrobiota</taxon>
        <taxon>Verrucomicrobiia</taxon>
        <taxon>Verrucomicrobiales</taxon>
        <taxon>Rubritaleaceae</taxon>
        <taxon>Rubritalea</taxon>
    </lineage>
</organism>
<comment type="cofactor">
    <cofactor evidence="6">
        <name>Co(2+)</name>
        <dbReference type="ChEBI" id="CHEBI:48828"/>
    </cofactor>
    <cofactor evidence="6">
        <name>Zn(2+)</name>
        <dbReference type="ChEBI" id="CHEBI:29105"/>
    </cofactor>
    <cofactor evidence="6">
        <name>Mn(2+)</name>
        <dbReference type="ChEBI" id="CHEBI:29035"/>
    </cofactor>
    <cofactor evidence="6">
        <name>Fe(2+)</name>
        <dbReference type="ChEBI" id="CHEBI:29033"/>
    </cofactor>
    <text evidence="6">Binds 2 divalent metal cations per subunit. Has a high-affinity and a low affinity metal-binding site. The true nature of the physiological cofactor is under debate. The enzyme is active with cobalt, zinc, manganese or divalent iron ions. Most likely, methionine aminopeptidases function as mononuclear Fe(2+)-metalloproteases under physiological conditions, and the catalytically relevant metal-binding site has been assigned to the histidine-containing high-affinity site.</text>
</comment>
<proteinExistence type="inferred from homology"/>
<dbReference type="Proteomes" id="UP000239907">
    <property type="component" value="Unassembled WGS sequence"/>
</dbReference>
<comment type="function">
    <text evidence="1 6">Removes the N-terminal methionine from nascent proteins. The N-terminal methionine is often cleaved when the second residue in the primary sequence is small and uncharged (Met-Ala-, Cys, Gly, Pro, Ser, Thr, or Val). Requires deformylation of the N(alpha)-formylated initiator methionine before it can be hydrolyzed.</text>
</comment>
<dbReference type="GO" id="GO:0005829">
    <property type="term" value="C:cytosol"/>
    <property type="evidence" value="ECO:0007669"/>
    <property type="project" value="TreeGrafter"/>
</dbReference>
<dbReference type="EMBL" id="MQWA01000001">
    <property type="protein sequence ID" value="PQJ29230.1"/>
    <property type="molecule type" value="Genomic_DNA"/>
</dbReference>
<keyword evidence="5 6" id="KW-0378">Hydrolase</keyword>
<comment type="similarity">
    <text evidence="6">Belongs to the peptidase M24A family. Methionine aminopeptidase type 1 subfamily.</text>
</comment>
<gene>
    <name evidence="6" type="primary">map</name>
    <name evidence="9" type="ORF">BSZ32_12495</name>
</gene>
<name>A0A2S7U3S8_9BACT</name>
<keyword evidence="3 6" id="KW-0645">Protease</keyword>
<evidence type="ECO:0000313" key="10">
    <source>
        <dbReference type="Proteomes" id="UP000239907"/>
    </source>
</evidence>
<comment type="subunit">
    <text evidence="6">Monomer.</text>
</comment>
<evidence type="ECO:0000256" key="5">
    <source>
        <dbReference type="ARBA" id="ARBA00022801"/>
    </source>
</evidence>
<evidence type="ECO:0000256" key="2">
    <source>
        <dbReference type="ARBA" id="ARBA00022438"/>
    </source>
</evidence>
<evidence type="ECO:0000256" key="1">
    <source>
        <dbReference type="ARBA" id="ARBA00002521"/>
    </source>
</evidence>
<dbReference type="InterPro" id="IPR036005">
    <property type="entry name" value="Creatinase/aminopeptidase-like"/>
</dbReference>
<dbReference type="InterPro" id="IPR000994">
    <property type="entry name" value="Pept_M24"/>
</dbReference>
<dbReference type="HAMAP" id="MF_01974">
    <property type="entry name" value="MetAP_1"/>
    <property type="match status" value="1"/>
</dbReference>
<dbReference type="PRINTS" id="PR00599">
    <property type="entry name" value="MAPEPTIDASE"/>
</dbReference>
<sequence>MAKRKTNKNRIPIKSPQDIKEMRVATETASEILQATAKFIEAGKTTSEVDLYAAELIKEHNCISAFLGYRGFPGNICISPNEEVVHGIGSDRVIKDGDIISIDVGVVKNGWIGDNATTVPVGNVDEEVKRLLAVTEQSLYEALAFAKDGEYLADLCGAVAEYVKPFNMGVVKEFVGHGVGKELHEEPQVPNYRPLGRSPRLKEGMVLAIEPMINAGTPRVKVLSDGWTVITGDKKYSAHFEHTVCVGKHGPDILTARPREATPELLGITL</sequence>
<feature type="binding site" evidence="6">
    <location>
        <position position="184"/>
    </location>
    <ligand>
        <name>substrate</name>
    </ligand>
</feature>
<evidence type="ECO:0000256" key="4">
    <source>
        <dbReference type="ARBA" id="ARBA00022723"/>
    </source>
</evidence>
<dbReference type="CDD" id="cd01086">
    <property type="entry name" value="MetAP1"/>
    <property type="match status" value="1"/>
</dbReference>
<feature type="domain" description="Peptidase M24" evidence="8">
    <location>
        <begin position="21"/>
        <end position="246"/>
    </location>
</feature>
<dbReference type="OrthoDB" id="9802055at2"/>
<feature type="binding site" evidence="6">
    <location>
        <position position="210"/>
    </location>
    <ligand>
        <name>a divalent metal cation</name>
        <dbReference type="ChEBI" id="CHEBI:60240"/>
        <label>2</label>
        <note>catalytic</note>
    </ligand>
</feature>
<dbReference type="InterPro" id="IPR001714">
    <property type="entry name" value="Pept_M24_MAP"/>
</dbReference>
<dbReference type="PANTHER" id="PTHR43330">
    <property type="entry name" value="METHIONINE AMINOPEPTIDASE"/>
    <property type="match status" value="1"/>
</dbReference>
<evidence type="ECO:0000256" key="6">
    <source>
        <dbReference type="HAMAP-Rule" id="MF_01974"/>
    </source>
</evidence>
<feature type="binding site" evidence="6">
    <location>
        <position position="114"/>
    </location>
    <ligand>
        <name>a divalent metal cation</name>
        <dbReference type="ChEBI" id="CHEBI:60240"/>
        <label>2</label>
        <note>catalytic</note>
    </ligand>
</feature>
<evidence type="ECO:0000313" key="9">
    <source>
        <dbReference type="EMBL" id="PQJ29230.1"/>
    </source>
</evidence>
<keyword evidence="10" id="KW-1185">Reference proteome</keyword>
<evidence type="ECO:0000259" key="8">
    <source>
        <dbReference type="Pfam" id="PF00557"/>
    </source>
</evidence>
<feature type="binding site" evidence="6">
    <location>
        <position position="241"/>
    </location>
    <ligand>
        <name>a divalent metal cation</name>
        <dbReference type="ChEBI" id="CHEBI:60240"/>
        <label>1</label>
    </ligand>
</feature>
<dbReference type="GO" id="GO:0004239">
    <property type="term" value="F:initiator methionyl aminopeptidase activity"/>
    <property type="evidence" value="ECO:0007669"/>
    <property type="project" value="UniProtKB-UniRule"/>
</dbReference>
<comment type="catalytic activity">
    <reaction evidence="6 7">
        <text>Release of N-terminal amino acids, preferentially methionine, from peptides and arylamides.</text>
        <dbReference type="EC" id="3.4.11.18"/>
    </reaction>
</comment>
<dbReference type="RefSeq" id="WP_105043722.1">
    <property type="nucleotide sequence ID" value="NZ_MQWA01000001.1"/>
</dbReference>
<feature type="binding site" evidence="6">
    <location>
        <position position="86"/>
    </location>
    <ligand>
        <name>substrate</name>
    </ligand>
</feature>
<dbReference type="GO" id="GO:0046872">
    <property type="term" value="F:metal ion binding"/>
    <property type="evidence" value="ECO:0007669"/>
    <property type="project" value="UniProtKB-UniRule"/>
</dbReference>
<dbReference type="GO" id="GO:0070006">
    <property type="term" value="F:metalloaminopeptidase activity"/>
    <property type="evidence" value="ECO:0007669"/>
    <property type="project" value="UniProtKB-UniRule"/>
</dbReference>
<dbReference type="AlphaFoldDB" id="A0A2S7U3S8"/>
<dbReference type="InterPro" id="IPR002467">
    <property type="entry name" value="Pept_M24A_MAP1"/>
</dbReference>
<evidence type="ECO:0000256" key="7">
    <source>
        <dbReference type="RuleBase" id="RU003653"/>
    </source>
</evidence>
<reference evidence="9 10" key="1">
    <citation type="submission" date="2016-12" db="EMBL/GenBank/DDBJ databases">
        <title>Study of bacterial adaptation to deep sea.</title>
        <authorList>
            <person name="Song J."/>
            <person name="Yoshizawa S."/>
            <person name="Kogure K."/>
        </authorList>
    </citation>
    <scope>NUCLEOTIDE SEQUENCE [LARGE SCALE GENOMIC DNA]</scope>
    <source>
        <strain evidence="9 10">SAORIC-165</strain>
    </source>
</reference>
<dbReference type="PROSITE" id="PS00680">
    <property type="entry name" value="MAP_1"/>
    <property type="match status" value="1"/>
</dbReference>
<evidence type="ECO:0000256" key="3">
    <source>
        <dbReference type="ARBA" id="ARBA00022670"/>
    </source>
</evidence>
<dbReference type="EC" id="3.4.11.18" evidence="6 7"/>
<dbReference type="Gene3D" id="3.90.230.10">
    <property type="entry name" value="Creatinase/methionine aminopeptidase superfamily"/>
    <property type="match status" value="1"/>
</dbReference>
<feature type="binding site" evidence="6">
    <location>
        <position position="103"/>
    </location>
    <ligand>
        <name>a divalent metal cation</name>
        <dbReference type="ChEBI" id="CHEBI:60240"/>
        <label>1</label>
    </ligand>
</feature>
<feature type="binding site" evidence="6">
    <location>
        <position position="241"/>
    </location>
    <ligand>
        <name>a divalent metal cation</name>
        <dbReference type="ChEBI" id="CHEBI:60240"/>
        <label>2</label>
        <note>catalytic</note>
    </ligand>
</feature>
<protein>
    <recommendedName>
        <fullName evidence="6 7">Methionine aminopeptidase</fullName>
        <shortName evidence="6">MAP</shortName>
        <shortName evidence="6">MetAP</shortName>
        <ecNumber evidence="6 7">3.4.11.18</ecNumber>
    </recommendedName>
    <alternativeName>
        <fullName evidence="6">Peptidase M</fullName>
    </alternativeName>
</protein>
<feature type="binding site" evidence="6">
    <location>
        <position position="114"/>
    </location>
    <ligand>
        <name>a divalent metal cation</name>
        <dbReference type="ChEBI" id="CHEBI:60240"/>
        <label>1</label>
    </ligand>
</feature>
<accession>A0A2S7U3S8</accession>
<keyword evidence="2 6" id="KW-0031">Aminopeptidase</keyword>
<comment type="caution">
    <text evidence="9">The sequence shown here is derived from an EMBL/GenBank/DDBJ whole genome shotgun (WGS) entry which is preliminary data.</text>
</comment>
<dbReference type="Pfam" id="PF00557">
    <property type="entry name" value="Peptidase_M24"/>
    <property type="match status" value="1"/>
</dbReference>
<keyword evidence="4 6" id="KW-0479">Metal-binding</keyword>
<dbReference type="SUPFAM" id="SSF55920">
    <property type="entry name" value="Creatinase/aminopeptidase"/>
    <property type="match status" value="1"/>
</dbReference>
<dbReference type="PANTHER" id="PTHR43330:SF27">
    <property type="entry name" value="METHIONINE AMINOPEPTIDASE"/>
    <property type="match status" value="1"/>
</dbReference>
<feature type="binding site" evidence="6">
    <location>
        <position position="177"/>
    </location>
    <ligand>
        <name>a divalent metal cation</name>
        <dbReference type="ChEBI" id="CHEBI:60240"/>
        <label>2</label>
        <note>catalytic</note>
    </ligand>
</feature>